<organism evidence="6">
    <name type="scientific">uncultured Solirubrobacterales bacterium</name>
    <dbReference type="NCBI Taxonomy" id="768556"/>
    <lineage>
        <taxon>Bacteria</taxon>
        <taxon>Bacillati</taxon>
        <taxon>Actinomycetota</taxon>
        <taxon>Thermoleophilia</taxon>
        <taxon>Solirubrobacterales</taxon>
        <taxon>environmental samples</taxon>
    </lineage>
</organism>
<dbReference type="Pfam" id="PF02735">
    <property type="entry name" value="Ku"/>
    <property type="match status" value="1"/>
</dbReference>
<dbReference type="PIRSF" id="PIRSF006493">
    <property type="entry name" value="Prok_Ku"/>
    <property type="match status" value="1"/>
</dbReference>
<dbReference type="PANTHER" id="PTHR41251:SF1">
    <property type="entry name" value="NON-HOMOLOGOUS END JOINING PROTEIN KU"/>
    <property type="match status" value="1"/>
</dbReference>
<dbReference type="InterPro" id="IPR016194">
    <property type="entry name" value="SPOC-like_C_dom_sf"/>
</dbReference>
<dbReference type="InterPro" id="IPR006164">
    <property type="entry name" value="DNA_bd_Ku70/Ku80"/>
</dbReference>
<dbReference type="CDD" id="cd00789">
    <property type="entry name" value="KU_like"/>
    <property type="match status" value="1"/>
</dbReference>
<keyword evidence="2 3" id="KW-0233">DNA recombination</keyword>
<proteinExistence type="inferred from homology"/>
<dbReference type="NCBIfam" id="TIGR02772">
    <property type="entry name" value="Ku_bact"/>
    <property type="match status" value="1"/>
</dbReference>
<dbReference type="SUPFAM" id="SSF100939">
    <property type="entry name" value="SPOC domain-like"/>
    <property type="match status" value="1"/>
</dbReference>
<dbReference type="GO" id="GO:0006310">
    <property type="term" value="P:DNA recombination"/>
    <property type="evidence" value="ECO:0007669"/>
    <property type="project" value="UniProtKB-KW"/>
</dbReference>
<evidence type="ECO:0000259" key="5">
    <source>
        <dbReference type="SMART" id="SM00559"/>
    </source>
</evidence>
<comment type="similarity">
    <text evidence="3">Belongs to the prokaryotic Ku family.</text>
</comment>
<dbReference type="EMBL" id="CADCVU010000092">
    <property type="protein sequence ID" value="CAA9497353.1"/>
    <property type="molecule type" value="Genomic_DNA"/>
</dbReference>
<evidence type="ECO:0000256" key="4">
    <source>
        <dbReference type="SAM" id="MobiDB-lite"/>
    </source>
</evidence>
<evidence type="ECO:0000313" key="6">
    <source>
        <dbReference type="EMBL" id="CAA9497353.1"/>
    </source>
</evidence>
<dbReference type="AlphaFoldDB" id="A0A6J4SEH0"/>
<feature type="domain" description="Ku" evidence="5">
    <location>
        <begin position="53"/>
        <end position="182"/>
    </location>
</feature>
<name>A0A6J4SEH0_9ACTN</name>
<dbReference type="InterPro" id="IPR009187">
    <property type="entry name" value="Prok_Ku"/>
</dbReference>
<gene>
    <name evidence="3" type="primary">ku</name>
    <name evidence="6" type="ORF">AVDCRST_MAG45-1081</name>
</gene>
<dbReference type="SMART" id="SM00559">
    <property type="entry name" value="Ku78"/>
    <property type="match status" value="1"/>
</dbReference>
<feature type="region of interest" description="Disordered" evidence="4">
    <location>
        <begin position="253"/>
        <end position="284"/>
    </location>
</feature>
<evidence type="ECO:0000256" key="1">
    <source>
        <dbReference type="ARBA" id="ARBA00023125"/>
    </source>
</evidence>
<reference evidence="6" key="1">
    <citation type="submission" date="2020-02" db="EMBL/GenBank/DDBJ databases">
        <authorList>
            <person name="Meier V. D."/>
        </authorList>
    </citation>
    <scope>NUCLEOTIDE SEQUENCE</scope>
    <source>
        <strain evidence="6">AVDCRST_MAG45</strain>
    </source>
</reference>
<feature type="compositionally biased region" description="Gly residues" evidence="4">
    <location>
        <begin position="262"/>
        <end position="271"/>
    </location>
</feature>
<evidence type="ECO:0000256" key="3">
    <source>
        <dbReference type="HAMAP-Rule" id="MF_01875"/>
    </source>
</evidence>
<protein>
    <recommendedName>
        <fullName evidence="3">Non-homologous end joining protein Ku</fullName>
    </recommendedName>
</protein>
<keyword evidence="1 3" id="KW-0238">DNA-binding</keyword>
<dbReference type="GO" id="GO:0006303">
    <property type="term" value="P:double-strand break repair via nonhomologous end joining"/>
    <property type="evidence" value="ECO:0007669"/>
    <property type="project" value="UniProtKB-UniRule"/>
</dbReference>
<comment type="subunit">
    <text evidence="3">Homodimer. Interacts with LigD.</text>
</comment>
<dbReference type="GO" id="GO:0003690">
    <property type="term" value="F:double-stranded DNA binding"/>
    <property type="evidence" value="ECO:0007669"/>
    <property type="project" value="UniProtKB-UniRule"/>
</dbReference>
<dbReference type="HAMAP" id="MF_01875">
    <property type="entry name" value="Prokaryotic_Ku"/>
    <property type="match status" value="1"/>
</dbReference>
<evidence type="ECO:0000256" key="2">
    <source>
        <dbReference type="ARBA" id="ARBA00023172"/>
    </source>
</evidence>
<accession>A0A6J4SEH0</accession>
<comment type="function">
    <text evidence="3">With LigD forms a non-homologous end joining (NHEJ) DNA repair enzyme, which repairs dsDNA breaks with reduced fidelity. Binds linear dsDNA with 5'- and 3'- overhangs but not closed circular dsDNA nor ssDNA. Recruits and stimulates the ligase activity of LigD.</text>
</comment>
<sequence length="284" mass="31537">MPRSIWTGAISFGLVTVPVRLSPAVRRQGISFHQLHAHDGARIQHRRFCSEEEREVPREEIVRGYELEGGRYVTVTDEEIERLDPDRTHTIDIERFVDLGEIDPVLYDSSYHAIPDGEIAAKPYELLRRAMAQSGRVAIGRVVIRTKEHLAALRPTDDLLTVSTMLFPDEVVPREQVELPTARGEASDDEVAMACRLVDSLTGQFEPERYRDTYREQVLELIECKARGEEVVVEPAAERTEPAPDLMAALEASIARARDGGEGPGAGGDGDTNGSRSGRARARA</sequence>
<keyword evidence="3" id="KW-0227">DNA damage</keyword>
<dbReference type="PANTHER" id="PTHR41251">
    <property type="entry name" value="NON-HOMOLOGOUS END JOINING PROTEIN KU"/>
    <property type="match status" value="1"/>
</dbReference>
<dbReference type="Gene3D" id="2.40.290.10">
    <property type="match status" value="1"/>
</dbReference>
<keyword evidence="3" id="KW-0234">DNA repair</keyword>